<keyword evidence="1" id="KW-1133">Transmembrane helix</keyword>
<reference evidence="3" key="1">
    <citation type="journal article" date="2020" name="bioRxiv">
        <title>A rank-normalized archaeal taxonomy based on genome phylogeny resolves widespread incomplete and uneven classifications.</title>
        <authorList>
            <person name="Rinke C."/>
            <person name="Chuvochina M."/>
            <person name="Mussig A.J."/>
            <person name="Chaumeil P.-A."/>
            <person name="Waite D.W."/>
            <person name="Whitman W.B."/>
            <person name="Parks D.H."/>
            <person name="Hugenholtz P."/>
        </authorList>
    </citation>
    <scope>NUCLEOTIDE SEQUENCE [LARGE SCALE GENOMIC DNA]</scope>
</reference>
<feature type="transmembrane region" description="Helical" evidence="1">
    <location>
        <begin position="12"/>
        <end position="32"/>
    </location>
</feature>
<sequence length="247" mass="27332">MEPNLQEIISAMAVLISAAIVLFFVFIIFGVARSGAWKFRNSHLSGEDFFSNMAKISSDVRYFAEGAFTKSIEMRMMPVSDTSGFPLMIANANLSFFTRITKRLDLSTVNGAIVADLSPGGRAFASARGGRLYVRYGGENIGIVDLESNKIFSPSNVPIGRIGRTNLLVNGADILGLPVIGRRGNFHINYSVFFNEQLAATINMRKWPDYLEPLFQNLNQKLSKTEMVIITMLAAFEWALSVNLREG</sequence>
<organism evidence="2 3">
    <name type="scientific">Candidatus Iainarchaeum sp</name>
    <dbReference type="NCBI Taxonomy" id="3101447"/>
    <lineage>
        <taxon>Archaea</taxon>
        <taxon>Candidatus Iainarchaeota</taxon>
        <taxon>Candidatus Iainarchaeia</taxon>
        <taxon>Candidatus Iainarchaeales</taxon>
        <taxon>Candidatus Iainarchaeaceae</taxon>
        <taxon>Candidatus Iainarchaeum</taxon>
    </lineage>
</organism>
<dbReference type="EMBL" id="DUGC01000058">
    <property type="protein sequence ID" value="HIH09772.1"/>
    <property type="molecule type" value="Genomic_DNA"/>
</dbReference>
<evidence type="ECO:0000313" key="3">
    <source>
        <dbReference type="Proteomes" id="UP000565078"/>
    </source>
</evidence>
<dbReference type="AlphaFoldDB" id="A0A7J4IWC2"/>
<comment type="caution">
    <text evidence="2">The sequence shown here is derived from an EMBL/GenBank/DDBJ whole genome shotgun (WGS) entry which is preliminary data.</text>
</comment>
<evidence type="ECO:0000256" key="1">
    <source>
        <dbReference type="SAM" id="Phobius"/>
    </source>
</evidence>
<proteinExistence type="predicted"/>
<accession>A0A7J4IWC2</accession>
<keyword evidence="1" id="KW-0472">Membrane</keyword>
<evidence type="ECO:0000313" key="2">
    <source>
        <dbReference type="EMBL" id="HIH09772.1"/>
    </source>
</evidence>
<dbReference type="Proteomes" id="UP000565078">
    <property type="component" value="Unassembled WGS sequence"/>
</dbReference>
<name>A0A7J4IWC2_9ARCH</name>
<keyword evidence="1" id="KW-0812">Transmembrane</keyword>
<protein>
    <submittedName>
        <fullName evidence="2">Uncharacterized protein</fullName>
    </submittedName>
</protein>
<gene>
    <name evidence="2" type="ORF">HA254_03815</name>
</gene>